<sequence>GSVFFSRSLGLAFNDMFHDWLLFRSSSLGIFF</sequence>
<evidence type="ECO:0000313" key="2">
    <source>
        <dbReference type="Proteomes" id="UP001412239"/>
    </source>
</evidence>
<proteinExistence type="predicted"/>
<evidence type="ECO:0000313" key="1">
    <source>
        <dbReference type="EMBL" id="CUS15829.1"/>
    </source>
</evidence>
<organism evidence="1 2">
    <name type="scientific">Tuber aestivum</name>
    <name type="common">summer truffle</name>
    <dbReference type="NCBI Taxonomy" id="59557"/>
    <lineage>
        <taxon>Eukaryota</taxon>
        <taxon>Fungi</taxon>
        <taxon>Dikarya</taxon>
        <taxon>Ascomycota</taxon>
        <taxon>Pezizomycotina</taxon>
        <taxon>Pezizomycetes</taxon>
        <taxon>Pezizales</taxon>
        <taxon>Tuberaceae</taxon>
        <taxon>Tuber</taxon>
    </lineage>
</organism>
<feature type="non-terminal residue" evidence="1">
    <location>
        <position position="1"/>
    </location>
</feature>
<dbReference type="AlphaFoldDB" id="A0A292Q7W7"/>
<keyword evidence="2" id="KW-1185">Reference proteome</keyword>
<name>A0A292Q7W7_9PEZI</name>
<dbReference type="Proteomes" id="UP001412239">
    <property type="component" value="Unassembled WGS sequence"/>
</dbReference>
<dbReference type="EMBL" id="LN890943">
    <property type="protein sequence ID" value="CUS15829.1"/>
    <property type="molecule type" value="Genomic_DNA"/>
</dbReference>
<accession>A0A292Q7W7</accession>
<protein>
    <submittedName>
        <fullName evidence="1">Uncharacterized protein</fullName>
    </submittedName>
</protein>
<gene>
    <name evidence="1" type="ORF">GSTUAT00000106001</name>
</gene>
<feature type="non-terminal residue" evidence="1">
    <location>
        <position position="32"/>
    </location>
</feature>
<reference evidence="1" key="1">
    <citation type="submission" date="2015-10" db="EMBL/GenBank/DDBJ databases">
        <authorList>
            <person name="Regsiter A."/>
            <person name="william w."/>
        </authorList>
    </citation>
    <scope>NUCLEOTIDE SEQUENCE</scope>
    <source>
        <strain evidence="1">Montdore</strain>
    </source>
</reference>